<name>A0A433T4P0_ELYCH</name>
<sequence length="91" mass="10705">LKDHCVQHRTQTLDDILCHDHVDLFLKVPFGVLFTNMLDSKLFWSHRLFLFQSLENKIFRQLQHVPNCFLVERAVVSVVRQLEAVHPALLV</sequence>
<keyword evidence="2" id="KW-1185">Reference proteome</keyword>
<gene>
    <name evidence="1" type="ORF">EGW08_015729</name>
</gene>
<proteinExistence type="predicted"/>
<feature type="non-terminal residue" evidence="1">
    <location>
        <position position="1"/>
    </location>
</feature>
<dbReference type="EMBL" id="RQTK01000657">
    <property type="protein sequence ID" value="RUS76504.1"/>
    <property type="molecule type" value="Genomic_DNA"/>
</dbReference>
<evidence type="ECO:0000313" key="1">
    <source>
        <dbReference type="EMBL" id="RUS76504.1"/>
    </source>
</evidence>
<accession>A0A433T4P0</accession>
<protein>
    <submittedName>
        <fullName evidence="1">Uncharacterized protein</fullName>
    </submittedName>
</protein>
<dbReference type="Proteomes" id="UP000271974">
    <property type="component" value="Unassembled WGS sequence"/>
</dbReference>
<comment type="caution">
    <text evidence="1">The sequence shown here is derived from an EMBL/GenBank/DDBJ whole genome shotgun (WGS) entry which is preliminary data.</text>
</comment>
<dbReference type="AlphaFoldDB" id="A0A433T4P0"/>
<organism evidence="1 2">
    <name type="scientific">Elysia chlorotica</name>
    <name type="common">Eastern emerald elysia</name>
    <name type="synonym">Sea slug</name>
    <dbReference type="NCBI Taxonomy" id="188477"/>
    <lineage>
        <taxon>Eukaryota</taxon>
        <taxon>Metazoa</taxon>
        <taxon>Spiralia</taxon>
        <taxon>Lophotrochozoa</taxon>
        <taxon>Mollusca</taxon>
        <taxon>Gastropoda</taxon>
        <taxon>Heterobranchia</taxon>
        <taxon>Euthyneura</taxon>
        <taxon>Panpulmonata</taxon>
        <taxon>Sacoglossa</taxon>
        <taxon>Placobranchoidea</taxon>
        <taxon>Plakobranchidae</taxon>
        <taxon>Elysia</taxon>
    </lineage>
</organism>
<reference evidence="1 2" key="1">
    <citation type="submission" date="2019-01" db="EMBL/GenBank/DDBJ databases">
        <title>A draft genome assembly of the solar-powered sea slug Elysia chlorotica.</title>
        <authorList>
            <person name="Cai H."/>
            <person name="Li Q."/>
            <person name="Fang X."/>
            <person name="Li J."/>
            <person name="Curtis N.E."/>
            <person name="Altenburger A."/>
            <person name="Shibata T."/>
            <person name="Feng M."/>
            <person name="Maeda T."/>
            <person name="Schwartz J.A."/>
            <person name="Shigenobu S."/>
            <person name="Lundholm N."/>
            <person name="Nishiyama T."/>
            <person name="Yang H."/>
            <person name="Hasebe M."/>
            <person name="Li S."/>
            <person name="Pierce S.K."/>
            <person name="Wang J."/>
        </authorList>
    </citation>
    <scope>NUCLEOTIDE SEQUENCE [LARGE SCALE GENOMIC DNA]</scope>
    <source>
        <strain evidence="1">EC2010</strain>
        <tissue evidence="1">Whole organism of an adult</tissue>
    </source>
</reference>
<evidence type="ECO:0000313" key="2">
    <source>
        <dbReference type="Proteomes" id="UP000271974"/>
    </source>
</evidence>